<dbReference type="AlphaFoldDB" id="A0A9R1W645"/>
<accession>A0A9R1W645</accession>
<keyword evidence="3" id="KW-1185">Reference proteome</keyword>
<sequence>MVLLKDNLEPRTQKHTNIVKNIKQKIPTLPCLNLPNPDTKIIVETDASDIGFGGEMSSSSSSSKTDNKKPISQKLVHFPPCPNRFSPLSPENKYALFTDVLQNKESKLVTPNISPIKIVGPFIKSPSSSPLRNQKVVPSSPNETPYIIIKILKEFKFLKTLKF</sequence>
<comment type="caution">
    <text evidence="2">The sequence shown here is derived from an EMBL/GenBank/DDBJ whole genome shotgun (WGS) entry which is preliminary data.</text>
</comment>
<dbReference type="PANTHER" id="PTHR33064:SF37">
    <property type="entry name" value="RIBONUCLEASE H"/>
    <property type="match status" value="1"/>
</dbReference>
<evidence type="ECO:0000259" key="1">
    <source>
        <dbReference type="Pfam" id="PF17919"/>
    </source>
</evidence>
<dbReference type="InterPro" id="IPR041577">
    <property type="entry name" value="RT_RNaseH_2"/>
</dbReference>
<protein>
    <recommendedName>
        <fullName evidence="1">Reverse transcriptase/retrotransposon-derived protein RNase H-like domain-containing protein</fullName>
    </recommendedName>
</protein>
<evidence type="ECO:0000313" key="3">
    <source>
        <dbReference type="Proteomes" id="UP000235145"/>
    </source>
</evidence>
<proteinExistence type="predicted"/>
<dbReference type="Pfam" id="PF17919">
    <property type="entry name" value="RT_RNaseH_2"/>
    <property type="match status" value="1"/>
</dbReference>
<evidence type="ECO:0000313" key="2">
    <source>
        <dbReference type="EMBL" id="KAJ0220567.1"/>
    </source>
</evidence>
<reference evidence="2 3" key="1">
    <citation type="journal article" date="2017" name="Nat. Commun.">
        <title>Genome assembly with in vitro proximity ligation data and whole-genome triplication in lettuce.</title>
        <authorList>
            <person name="Reyes-Chin-Wo S."/>
            <person name="Wang Z."/>
            <person name="Yang X."/>
            <person name="Kozik A."/>
            <person name="Arikit S."/>
            <person name="Song C."/>
            <person name="Xia L."/>
            <person name="Froenicke L."/>
            <person name="Lavelle D.O."/>
            <person name="Truco M.J."/>
            <person name="Xia R."/>
            <person name="Zhu S."/>
            <person name="Xu C."/>
            <person name="Xu H."/>
            <person name="Xu X."/>
            <person name="Cox K."/>
            <person name="Korf I."/>
            <person name="Meyers B.C."/>
            <person name="Michelmore R.W."/>
        </authorList>
    </citation>
    <scope>NUCLEOTIDE SEQUENCE [LARGE SCALE GENOMIC DNA]</scope>
    <source>
        <strain evidence="3">cv. Salinas</strain>
        <tissue evidence="2">Seedlings</tissue>
    </source>
</reference>
<organism evidence="2 3">
    <name type="scientific">Lactuca sativa</name>
    <name type="common">Garden lettuce</name>
    <dbReference type="NCBI Taxonomy" id="4236"/>
    <lineage>
        <taxon>Eukaryota</taxon>
        <taxon>Viridiplantae</taxon>
        <taxon>Streptophyta</taxon>
        <taxon>Embryophyta</taxon>
        <taxon>Tracheophyta</taxon>
        <taxon>Spermatophyta</taxon>
        <taxon>Magnoliopsida</taxon>
        <taxon>eudicotyledons</taxon>
        <taxon>Gunneridae</taxon>
        <taxon>Pentapetalae</taxon>
        <taxon>asterids</taxon>
        <taxon>campanulids</taxon>
        <taxon>Asterales</taxon>
        <taxon>Asteraceae</taxon>
        <taxon>Cichorioideae</taxon>
        <taxon>Cichorieae</taxon>
        <taxon>Lactucinae</taxon>
        <taxon>Lactuca</taxon>
    </lineage>
</organism>
<dbReference type="Proteomes" id="UP000235145">
    <property type="component" value="Unassembled WGS sequence"/>
</dbReference>
<name>A0A9R1W645_LACSA</name>
<dbReference type="InterPro" id="IPR051320">
    <property type="entry name" value="Viral_Replic_Matur_Polypro"/>
</dbReference>
<feature type="domain" description="Reverse transcriptase/retrotransposon-derived protein RNase H-like" evidence="1">
    <location>
        <begin position="12"/>
        <end position="64"/>
    </location>
</feature>
<dbReference type="PANTHER" id="PTHR33064">
    <property type="entry name" value="POL PROTEIN"/>
    <property type="match status" value="1"/>
</dbReference>
<dbReference type="EMBL" id="NBSK02000002">
    <property type="protein sequence ID" value="KAJ0220567.1"/>
    <property type="molecule type" value="Genomic_DNA"/>
</dbReference>
<gene>
    <name evidence="2" type="ORF">LSAT_V11C200067070</name>
</gene>